<evidence type="ECO:0000259" key="5">
    <source>
        <dbReference type="SMART" id="SM00704"/>
    </source>
</evidence>
<keyword evidence="7" id="KW-1185">Reference proteome</keyword>
<name>A0A8J3K935_9ACTN</name>
<comment type="caution">
    <text evidence="6">The sequence shown here is derived from an EMBL/GenBank/DDBJ whole genome shotgun (WGS) entry which is preliminary data.</text>
</comment>
<dbReference type="Proteomes" id="UP000659904">
    <property type="component" value="Unassembled WGS sequence"/>
</dbReference>
<keyword evidence="2" id="KW-0479">Metal-binding</keyword>
<accession>A0A8J3K935</accession>
<dbReference type="InterPro" id="IPR018967">
    <property type="entry name" value="FeS-contain_CDGSH-typ"/>
</dbReference>
<keyword evidence="1" id="KW-0001">2Fe-2S</keyword>
<evidence type="ECO:0000256" key="2">
    <source>
        <dbReference type="ARBA" id="ARBA00022723"/>
    </source>
</evidence>
<evidence type="ECO:0000256" key="4">
    <source>
        <dbReference type="ARBA" id="ARBA00023014"/>
    </source>
</evidence>
<sequence>MTHEPARPSVTVTPYEDGPLLLRGDFEIVTPDGEHIEAGRPTVALCRCGRSRIKPFCDGTHKLIDFRAPASRQTVRPDPVDADIPTE</sequence>
<evidence type="ECO:0000313" key="7">
    <source>
        <dbReference type="Proteomes" id="UP000659904"/>
    </source>
</evidence>
<proteinExistence type="predicted"/>
<dbReference type="SMART" id="SM00704">
    <property type="entry name" value="ZnF_CDGSH"/>
    <property type="match status" value="1"/>
</dbReference>
<dbReference type="GO" id="GO:0051537">
    <property type="term" value="F:2 iron, 2 sulfur cluster binding"/>
    <property type="evidence" value="ECO:0007669"/>
    <property type="project" value="UniProtKB-KW"/>
</dbReference>
<dbReference type="InterPro" id="IPR042216">
    <property type="entry name" value="MitoNEET_CISD"/>
</dbReference>
<feature type="domain" description="Iron-binding zinc finger CDGSH type" evidence="5">
    <location>
        <begin position="29"/>
        <end position="67"/>
    </location>
</feature>
<dbReference type="EMBL" id="BONH01000017">
    <property type="protein sequence ID" value="GIF98916.1"/>
    <property type="molecule type" value="Genomic_DNA"/>
</dbReference>
<organism evidence="6 7">
    <name type="scientific">Catellatospora citrea</name>
    <dbReference type="NCBI Taxonomy" id="53366"/>
    <lineage>
        <taxon>Bacteria</taxon>
        <taxon>Bacillati</taxon>
        <taxon>Actinomycetota</taxon>
        <taxon>Actinomycetes</taxon>
        <taxon>Micromonosporales</taxon>
        <taxon>Micromonosporaceae</taxon>
        <taxon>Catellatospora</taxon>
    </lineage>
</organism>
<reference evidence="6 7" key="1">
    <citation type="submission" date="2021-01" db="EMBL/GenBank/DDBJ databases">
        <title>Whole genome shotgun sequence of Catellatospora citrea NBRC 14495.</title>
        <authorList>
            <person name="Komaki H."/>
            <person name="Tamura T."/>
        </authorList>
    </citation>
    <scope>NUCLEOTIDE SEQUENCE [LARGE SCALE GENOMIC DNA]</scope>
    <source>
        <strain evidence="6 7">NBRC 14495</strain>
    </source>
</reference>
<keyword evidence="4" id="KW-0411">Iron-sulfur</keyword>
<evidence type="ECO:0000313" key="6">
    <source>
        <dbReference type="EMBL" id="GIF98916.1"/>
    </source>
</evidence>
<gene>
    <name evidence="6" type="ORF">Cci01nite_40100</name>
</gene>
<dbReference type="Gene3D" id="3.40.5.90">
    <property type="entry name" value="CDGSH iron-sulfur domain, mitoNEET-type"/>
    <property type="match status" value="1"/>
</dbReference>
<evidence type="ECO:0000256" key="3">
    <source>
        <dbReference type="ARBA" id="ARBA00023004"/>
    </source>
</evidence>
<dbReference type="Pfam" id="PF09360">
    <property type="entry name" value="zf-CDGSH"/>
    <property type="match status" value="1"/>
</dbReference>
<dbReference type="GO" id="GO:0046872">
    <property type="term" value="F:metal ion binding"/>
    <property type="evidence" value="ECO:0007669"/>
    <property type="project" value="UniProtKB-KW"/>
</dbReference>
<dbReference type="RefSeq" id="WP_120320381.1">
    <property type="nucleotide sequence ID" value="NZ_BONH01000017.1"/>
</dbReference>
<dbReference type="AlphaFoldDB" id="A0A8J3K935"/>
<protein>
    <recommendedName>
        <fullName evidence="5">Iron-binding zinc finger CDGSH type domain-containing protein</fullName>
    </recommendedName>
</protein>
<dbReference type="GO" id="GO:0005737">
    <property type="term" value="C:cytoplasm"/>
    <property type="evidence" value="ECO:0007669"/>
    <property type="project" value="UniProtKB-ARBA"/>
</dbReference>
<keyword evidence="3" id="KW-0408">Iron</keyword>
<evidence type="ECO:0000256" key="1">
    <source>
        <dbReference type="ARBA" id="ARBA00022714"/>
    </source>
</evidence>